<proteinExistence type="predicted"/>
<dbReference type="InterPro" id="IPR035897">
    <property type="entry name" value="Toll_tir_struct_dom_sf"/>
</dbReference>
<evidence type="ECO:0000259" key="1">
    <source>
        <dbReference type="Pfam" id="PF13676"/>
    </source>
</evidence>
<organism evidence="2 3">
    <name type="scientific">Shewanella cutis</name>
    <dbReference type="NCBI Taxonomy" id="2766780"/>
    <lineage>
        <taxon>Bacteria</taxon>
        <taxon>Pseudomonadati</taxon>
        <taxon>Pseudomonadota</taxon>
        <taxon>Gammaproteobacteria</taxon>
        <taxon>Alteromonadales</taxon>
        <taxon>Shewanellaceae</taxon>
        <taxon>Shewanella</taxon>
    </lineage>
</organism>
<evidence type="ECO:0000313" key="2">
    <source>
        <dbReference type="EMBL" id="MCG9963222.1"/>
    </source>
</evidence>
<keyword evidence="2" id="KW-0675">Receptor</keyword>
<dbReference type="Gene3D" id="3.40.50.10140">
    <property type="entry name" value="Toll/interleukin-1 receptor homology (TIR) domain"/>
    <property type="match status" value="1"/>
</dbReference>
<keyword evidence="3" id="KW-1185">Reference proteome</keyword>
<evidence type="ECO:0000313" key="3">
    <source>
        <dbReference type="Proteomes" id="UP000829384"/>
    </source>
</evidence>
<comment type="caution">
    <text evidence="2">The sequence shown here is derived from an EMBL/GenBank/DDBJ whole genome shotgun (WGS) entry which is preliminary data.</text>
</comment>
<feature type="domain" description="TIR" evidence="1">
    <location>
        <begin position="5"/>
        <end position="51"/>
    </location>
</feature>
<name>A0ABS9QS87_9GAMM</name>
<protein>
    <submittedName>
        <fullName evidence="2">Toll/interleukin-1 receptor domain-containing protein</fullName>
    </submittedName>
</protein>
<dbReference type="Proteomes" id="UP000829384">
    <property type="component" value="Unassembled WGS sequence"/>
</dbReference>
<dbReference type="EMBL" id="JACSDI010000001">
    <property type="protein sequence ID" value="MCG9963222.1"/>
    <property type="molecule type" value="Genomic_DNA"/>
</dbReference>
<sequence length="66" mass="7464">MQPSVFLSHNHKDKAFVRKLARDIDAHGIKVWIDEAEMKIGDSLVQKISGKVGTGTDFWVRKIGQE</sequence>
<gene>
    <name evidence="2" type="ORF">H9J30_04670</name>
</gene>
<reference evidence="2 3" key="1">
    <citation type="submission" date="2020-08" db="EMBL/GenBank/DDBJ databases">
        <title>Whole genome sequence of Shewanella sp strain PS-2.</title>
        <authorList>
            <person name="Das S.K."/>
        </authorList>
    </citation>
    <scope>NUCLEOTIDE SEQUENCE [LARGE SCALE GENOMIC DNA]</scope>
    <source>
        <strain evidence="2 3">PS-2</strain>
    </source>
</reference>
<accession>A0ABS9QS87</accession>
<dbReference type="SUPFAM" id="SSF52200">
    <property type="entry name" value="Toll/Interleukin receptor TIR domain"/>
    <property type="match status" value="1"/>
</dbReference>
<dbReference type="InterPro" id="IPR000157">
    <property type="entry name" value="TIR_dom"/>
</dbReference>
<dbReference type="RefSeq" id="WP_240129943.1">
    <property type="nucleotide sequence ID" value="NZ_JACSDI010000001.1"/>
</dbReference>
<dbReference type="Pfam" id="PF13676">
    <property type="entry name" value="TIR_2"/>
    <property type="match status" value="1"/>
</dbReference>